<dbReference type="RefSeq" id="XP_033448324.1">
    <property type="nucleotide sequence ID" value="XM_033596109.1"/>
</dbReference>
<dbReference type="InterPro" id="IPR043472">
    <property type="entry name" value="Macro_dom-like"/>
</dbReference>
<protein>
    <recommendedName>
        <fullName evidence="4">ADP-ribose 1''-phosphate phosphatase</fullName>
        <ecNumber evidence="3">3.1.3.84</ecNumber>
    </recommendedName>
</protein>
<keyword evidence="10" id="KW-1185">Reference proteome</keyword>
<reference evidence="9" key="1">
    <citation type="journal article" date="2020" name="Stud. Mycol.">
        <title>101 Dothideomycetes genomes: a test case for predicting lifestyles and emergence of pathogens.</title>
        <authorList>
            <person name="Haridas S."/>
            <person name="Albert R."/>
            <person name="Binder M."/>
            <person name="Bloem J."/>
            <person name="Labutti K."/>
            <person name="Salamov A."/>
            <person name="Andreopoulos B."/>
            <person name="Baker S."/>
            <person name="Barry K."/>
            <person name="Bills G."/>
            <person name="Bluhm B."/>
            <person name="Cannon C."/>
            <person name="Castanera R."/>
            <person name="Culley D."/>
            <person name="Daum C."/>
            <person name="Ezra D."/>
            <person name="Gonzalez J."/>
            <person name="Henrissat B."/>
            <person name="Kuo A."/>
            <person name="Liang C."/>
            <person name="Lipzen A."/>
            <person name="Lutzoni F."/>
            <person name="Magnuson J."/>
            <person name="Mondo S."/>
            <person name="Nolan M."/>
            <person name="Ohm R."/>
            <person name="Pangilinan J."/>
            <person name="Park H.-J."/>
            <person name="Ramirez L."/>
            <person name="Alfaro M."/>
            <person name="Sun H."/>
            <person name="Tritt A."/>
            <person name="Yoshinaga Y."/>
            <person name="Zwiers L.-H."/>
            <person name="Turgeon B."/>
            <person name="Goodwin S."/>
            <person name="Spatafora J."/>
            <person name="Crous P."/>
            <person name="Grigoriev I."/>
        </authorList>
    </citation>
    <scope>NUCLEOTIDE SEQUENCE</scope>
    <source>
        <strain evidence="9">CBS 183.55</strain>
    </source>
</reference>
<feature type="compositionally biased region" description="Polar residues" evidence="7">
    <location>
        <begin position="1"/>
        <end position="19"/>
    </location>
</feature>
<dbReference type="PROSITE" id="PS51154">
    <property type="entry name" value="MACRO"/>
    <property type="match status" value="1"/>
</dbReference>
<evidence type="ECO:0000256" key="1">
    <source>
        <dbReference type="ARBA" id="ARBA00002432"/>
    </source>
</evidence>
<dbReference type="EMBL" id="ML978970">
    <property type="protein sequence ID" value="KAF1928072.1"/>
    <property type="molecule type" value="Genomic_DNA"/>
</dbReference>
<dbReference type="PANTHER" id="PTHR12521">
    <property type="entry name" value="PROTEIN C6ORF130"/>
    <property type="match status" value="1"/>
</dbReference>
<dbReference type="Pfam" id="PF01661">
    <property type="entry name" value="Macro"/>
    <property type="match status" value="1"/>
</dbReference>
<dbReference type="InterPro" id="IPR002589">
    <property type="entry name" value="Macro_dom"/>
</dbReference>
<gene>
    <name evidence="9" type="ORF">M421DRAFT_64030</name>
</gene>
<evidence type="ECO:0000256" key="3">
    <source>
        <dbReference type="ARBA" id="ARBA00012983"/>
    </source>
</evidence>
<organism evidence="9 10">
    <name type="scientific">Didymella exigua CBS 183.55</name>
    <dbReference type="NCBI Taxonomy" id="1150837"/>
    <lineage>
        <taxon>Eukaryota</taxon>
        <taxon>Fungi</taxon>
        <taxon>Dikarya</taxon>
        <taxon>Ascomycota</taxon>
        <taxon>Pezizomycotina</taxon>
        <taxon>Dothideomycetes</taxon>
        <taxon>Pleosporomycetidae</taxon>
        <taxon>Pleosporales</taxon>
        <taxon>Pleosporineae</taxon>
        <taxon>Didymellaceae</taxon>
        <taxon>Didymella</taxon>
    </lineage>
</organism>
<dbReference type="GeneID" id="54353776"/>
<dbReference type="EC" id="3.1.3.84" evidence="3"/>
<keyword evidence="5" id="KW-0904">Protein phosphatase</keyword>
<evidence type="ECO:0000313" key="10">
    <source>
        <dbReference type="Proteomes" id="UP000800082"/>
    </source>
</evidence>
<evidence type="ECO:0000256" key="6">
    <source>
        <dbReference type="ARBA" id="ARBA00034427"/>
    </source>
</evidence>
<evidence type="ECO:0000256" key="2">
    <source>
        <dbReference type="ARBA" id="ARBA00006575"/>
    </source>
</evidence>
<dbReference type="GO" id="GO:0140291">
    <property type="term" value="P:peptidyl-glutamate ADP-deribosylation"/>
    <property type="evidence" value="ECO:0007669"/>
    <property type="project" value="TreeGrafter"/>
</dbReference>
<keyword evidence="5" id="KW-0378">Hydrolase</keyword>
<dbReference type="CDD" id="cd02901">
    <property type="entry name" value="Macro_Poa1p-like"/>
    <property type="match status" value="1"/>
</dbReference>
<feature type="compositionally biased region" description="Basic and acidic residues" evidence="7">
    <location>
        <begin position="39"/>
        <end position="53"/>
    </location>
</feature>
<name>A0A6A5RJS1_9PLEO</name>
<evidence type="ECO:0000259" key="8">
    <source>
        <dbReference type="PROSITE" id="PS51154"/>
    </source>
</evidence>
<evidence type="ECO:0000256" key="4">
    <source>
        <dbReference type="ARBA" id="ARBA00019744"/>
    </source>
</evidence>
<evidence type="ECO:0000256" key="7">
    <source>
        <dbReference type="SAM" id="MobiDB-lite"/>
    </source>
</evidence>
<feature type="region of interest" description="Disordered" evidence="7">
    <location>
        <begin position="61"/>
        <end position="80"/>
    </location>
</feature>
<feature type="domain" description="Macro" evidence="8">
    <location>
        <begin position="68"/>
        <end position="246"/>
    </location>
</feature>
<dbReference type="OrthoDB" id="2155246at2759"/>
<comment type="catalytic activity">
    <reaction evidence="6">
        <text>ADP-alpha-D-ribose 1''-phosphate + H2O = ADP-D-ribose + phosphate</text>
        <dbReference type="Rhea" id="RHEA:25029"/>
        <dbReference type="ChEBI" id="CHEBI:15377"/>
        <dbReference type="ChEBI" id="CHEBI:43474"/>
        <dbReference type="ChEBI" id="CHEBI:57967"/>
        <dbReference type="ChEBI" id="CHEBI:58753"/>
        <dbReference type="EC" id="3.1.3.84"/>
    </reaction>
</comment>
<comment type="function">
    <text evidence="1">Highly specific phosphatase involved in the metabolism of ADP-ribose 1''-phosphate (Appr1p) which is produced as a consequence of tRNA splicing.</text>
</comment>
<comment type="similarity">
    <text evidence="2">Belongs to the POA1 family.</text>
</comment>
<dbReference type="GO" id="GO:0004721">
    <property type="term" value="F:phosphoprotein phosphatase activity"/>
    <property type="evidence" value="ECO:0007669"/>
    <property type="project" value="UniProtKB-KW"/>
</dbReference>
<evidence type="ECO:0000256" key="5">
    <source>
        <dbReference type="ARBA" id="ARBA00022912"/>
    </source>
</evidence>
<dbReference type="InterPro" id="IPR050892">
    <property type="entry name" value="ADP-ribose_metab_enzymes"/>
</dbReference>
<dbReference type="SUPFAM" id="SSF52949">
    <property type="entry name" value="Macro domain-like"/>
    <property type="match status" value="1"/>
</dbReference>
<sequence>MPSQANSSGATRSKASTASGVKRTAAGSPPPAKRAKANTTDEAHSDEAHSDEAHLDHTHISSSGWLNAPSSQEGKSQSLQVTHHKGDMFTGAPQGTVLVHACNTQGHWGAGIAKAFKQHYPKAYFDHNKFCTKDHSKTSPVATGTAQLLAPRDGDKQHWIGCLFTSAKYGKRKDKPDQIIANTAQSLSMLLELISQVDDRVTEIRMCRINSGKFGVPWEKTESVLKSIELKPHWRTKIEVWKPEDE</sequence>
<feature type="region of interest" description="Disordered" evidence="7">
    <location>
        <begin position="1"/>
        <end position="53"/>
    </location>
</feature>
<dbReference type="PANTHER" id="PTHR12521:SF0">
    <property type="entry name" value="ADP-RIBOSE GLYCOHYDROLASE OARD1"/>
    <property type="match status" value="1"/>
</dbReference>
<proteinExistence type="inferred from homology"/>
<dbReference type="Gene3D" id="3.40.220.10">
    <property type="entry name" value="Leucine Aminopeptidase, subunit E, domain 1"/>
    <property type="match status" value="1"/>
</dbReference>
<evidence type="ECO:0000313" key="9">
    <source>
        <dbReference type="EMBL" id="KAF1928072.1"/>
    </source>
</evidence>
<dbReference type="AlphaFoldDB" id="A0A6A5RJS1"/>
<accession>A0A6A5RJS1</accession>
<dbReference type="Proteomes" id="UP000800082">
    <property type="component" value="Unassembled WGS sequence"/>
</dbReference>